<dbReference type="EMBL" id="JQBK01000117">
    <property type="protein sequence ID" value="KRN80596.1"/>
    <property type="molecule type" value="Genomic_DNA"/>
</dbReference>
<organism evidence="1 2">
    <name type="scientific">Ligilactobacillus acidipiscis</name>
    <dbReference type="NCBI Taxonomy" id="89059"/>
    <lineage>
        <taxon>Bacteria</taxon>
        <taxon>Bacillati</taxon>
        <taxon>Bacillota</taxon>
        <taxon>Bacilli</taxon>
        <taxon>Lactobacillales</taxon>
        <taxon>Lactobacillaceae</taxon>
        <taxon>Ligilactobacillus</taxon>
    </lineage>
</organism>
<protein>
    <submittedName>
        <fullName evidence="1">Uncharacterized protein</fullName>
    </submittedName>
</protein>
<accession>A0A0R2K362</accession>
<dbReference type="AlphaFoldDB" id="A0A0R2K362"/>
<evidence type="ECO:0000313" key="1">
    <source>
        <dbReference type="EMBL" id="KRN80596.1"/>
    </source>
</evidence>
<reference evidence="1 2" key="1">
    <citation type="journal article" date="2015" name="Genome Announc.">
        <title>Expanding the biotechnology potential of lactobacilli through comparative genomics of 213 strains and associated genera.</title>
        <authorList>
            <person name="Sun Z."/>
            <person name="Harris H.M."/>
            <person name="McCann A."/>
            <person name="Guo C."/>
            <person name="Argimon S."/>
            <person name="Zhang W."/>
            <person name="Yang X."/>
            <person name="Jeffery I.B."/>
            <person name="Cooney J.C."/>
            <person name="Kagawa T.F."/>
            <person name="Liu W."/>
            <person name="Song Y."/>
            <person name="Salvetti E."/>
            <person name="Wrobel A."/>
            <person name="Rasinkangas P."/>
            <person name="Parkhill J."/>
            <person name="Rea M.C."/>
            <person name="O'Sullivan O."/>
            <person name="Ritari J."/>
            <person name="Douillard F.P."/>
            <person name="Paul Ross R."/>
            <person name="Yang R."/>
            <person name="Briner A.E."/>
            <person name="Felis G.E."/>
            <person name="de Vos W.M."/>
            <person name="Barrangou R."/>
            <person name="Klaenhammer T.R."/>
            <person name="Caufield P.W."/>
            <person name="Cui Y."/>
            <person name="Zhang H."/>
            <person name="O'Toole P.W."/>
        </authorList>
    </citation>
    <scope>NUCLEOTIDE SEQUENCE [LARGE SCALE GENOMIC DNA]</scope>
    <source>
        <strain evidence="1 2">DSM 15353</strain>
    </source>
</reference>
<sequence>MLDFIEKIFAIINFISQLGGKKMFNMIPNDMGEVAQKLAYLQSHGKPETTENDILLETVKGGVQEMLDEALEGPYYNVRWRSEDKSLVITGSLKEEIGTVIPRADFSTFSEDFKNNEILFWRNAGKQIATLIHQE</sequence>
<comment type="caution">
    <text evidence="1">The sequence shown here is derived from an EMBL/GenBank/DDBJ whole genome shotgun (WGS) entry which is preliminary data.</text>
</comment>
<dbReference type="Proteomes" id="UP000051491">
    <property type="component" value="Unassembled WGS sequence"/>
</dbReference>
<dbReference type="PATRIC" id="fig|89059.3.peg.284"/>
<gene>
    <name evidence="1" type="ORF">IV43_GL000280</name>
</gene>
<evidence type="ECO:0000313" key="2">
    <source>
        <dbReference type="Proteomes" id="UP000051491"/>
    </source>
</evidence>
<proteinExistence type="predicted"/>
<name>A0A0R2K362_9LACO</name>
<dbReference type="STRING" id="89059.LAC1533_2058"/>